<dbReference type="GO" id="GO:0003677">
    <property type="term" value="F:DNA binding"/>
    <property type="evidence" value="ECO:0007669"/>
    <property type="project" value="InterPro"/>
</dbReference>
<evidence type="ECO:0000313" key="1">
    <source>
        <dbReference type="EMBL" id="AEO06599.1"/>
    </source>
</evidence>
<dbReference type="KEGG" id="lmt:LMRG_01353"/>
<dbReference type="HOGENOM" id="CLU_130332_1_4_9"/>
<organism evidence="1 2">
    <name type="scientific">Listeria monocytogenes serotype 1/2a (strain 10403S)</name>
    <dbReference type="NCBI Taxonomy" id="393133"/>
    <lineage>
        <taxon>Bacteria</taxon>
        <taxon>Bacillati</taxon>
        <taxon>Bacillota</taxon>
        <taxon>Bacilli</taxon>
        <taxon>Bacillales</taxon>
        <taxon>Listeriaceae</taxon>
        <taxon>Listeria</taxon>
    </lineage>
</organism>
<reference evidence="2" key="1">
    <citation type="submission" date="2010-04" db="EMBL/GenBank/DDBJ databases">
        <title>The genome sequence of Listeria monocytogenes strain 10403S.</title>
        <authorList>
            <consortium name="The Broad Institute Genome Sequencing Platform"/>
            <consortium name="The Broad Institute Genome Sequencing Center for Infectious Disease."/>
            <person name="Borowsky M."/>
            <person name="Borodovsky M."/>
            <person name="Young S.K."/>
            <person name="Zeng Q."/>
            <person name="Koehrsen M."/>
            <person name="Fitzgerald M."/>
            <person name="Wiedmann M."/>
            <person name="Swaminathan B."/>
            <person name="Lauer P."/>
            <person name="Portnoy D."/>
            <person name="Cossart P."/>
            <person name="Buchrieser C."/>
            <person name="Higgins D."/>
            <person name="Abouelleil A."/>
            <person name="Alvarado L."/>
            <person name="Arachchi H.M."/>
            <person name="Berlin A."/>
            <person name="Borenstein D."/>
            <person name="Brown A."/>
            <person name="Chapman S.B."/>
            <person name="Chen Z."/>
            <person name="Dunbar C.D."/>
            <person name="Engels R."/>
            <person name="Freedman E."/>
            <person name="Gearin G."/>
            <person name="Gellesch M."/>
            <person name="Goldberg J."/>
            <person name="Griggs A."/>
            <person name="Gujja S."/>
            <person name="Heilman E."/>
            <person name="Heiman D."/>
            <person name="Howarth C."/>
            <person name="Jen D."/>
            <person name="Larson L."/>
            <person name="Lui A."/>
            <person name="MacDonald J."/>
            <person name="Mehta T."/>
            <person name="Montmayeur A."/>
            <person name="Neiman D."/>
            <person name="Park D."/>
            <person name="Pearson M."/>
            <person name="Priest M."/>
            <person name="Richards J."/>
            <person name="Roberts A."/>
            <person name="Saif S."/>
            <person name="Shea T."/>
            <person name="Shenoy N."/>
            <person name="Sisk P."/>
            <person name="Stolte C."/>
            <person name="Sykes S."/>
            <person name="Walk T."/>
            <person name="White J."/>
            <person name="Yandava C."/>
            <person name="Haas B."/>
            <person name="Nusbaum C."/>
            <person name="Birren B."/>
        </authorList>
    </citation>
    <scope>NUCLEOTIDE SEQUENCE [LARGE SCALE GENOMIC DNA]</scope>
    <source>
        <strain evidence="2">10403S</strain>
    </source>
</reference>
<dbReference type="InterPro" id="IPR038390">
    <property type="entry name" value="Metal_Tscrpt_repr_sf"/>
</dbReference>
<evidence type="ECO:0008006" key="3">
    <source>
        <dbReference type="Google" id="ProtNLM"/>
    </source>
</evidence>
<dbReference type="GO" id="GO:0046872">
    <property type="term" value="F:metal ion binding"/>
    <property type="evidence" value="ECO:0007669"/>
    <property type="project" value="InterPro"/>
</dbReference>
<dbReference type="Gene3D" id="1.20.58.1000">
    <property type="entry name" value="Metal-sensitive repressor, helix protomer"/>
    <property type="match status" value="1"/>
</dbReference>
<protein>
    <recommendedName>
        <fullName evidence="3">Metal-sensitive transcriptional regulator</fullName>
    </recommendedName>
</protein>
<proteinExistence type="predicted"/>
<dbReference type="Proteomes" id="UP000001288">
    <property type="component" value="Chromosome"/>
</dbReference>
<accession>A0A0H3GKN6</accession>
<evidence type="ECO:0000313" key="2">
    <source>
        <dbReference type="Proteomes" id="UP000001288"/>
    </source>
</evidence>
<dbReference type="EMBL" id="CP002002">
    <property type="protein sequence ID" value="AEO06599.1"/>
    <property type="molecule type" value="Genomic_DNA"/>
</dbReference>
<dbReference type="Pfam" id="PF02583">
    <property type="entry name" value="Trns_repr_metal"/>
    <property type="match status" value="1"/>
</dbReference>
<dbReference type="PANTHER" id="PTHR33677">
    <property type="entry name" value="TRANSCRIPTIONAL REPRESSOR FRMR-RELATED"/>
    <property type="match status" value="1"/>
</dbReference>
<dbReference type="PANTHER" id="PTHR33677:SF5">
    <property type="entry name" value="TRANSCRIPTIONAL REPRESSOR FRMR"/>
    <property type="match status" value="1"/>
</dbReference>
<dbReference type="InterPro" id="IPR003735">
    <property type="entry name" value="Metal_Tscrpt_repr"/>
</dbReference>
<sequence>MVYYKGVYMDIEQKKALVTRFAKIEGHVRSIKTMTEEERDLETIMQQIAAVKKAMDAAAKLIYTEQMKELIEQGETDEAVIKKKIDSFIR</sequence>
<dbReference type="AlphaFoldDB" id="A0A0H3GKN6"/>
<gene>
    <name evidence="1" type="ordered locus">LMRG_01353</name>
</gene>
<name>A0A0H3GKN6_LISM4</name>
<dbReference type="GO" id="GO:0045892">
    <property type="term" value="P:negative regulation of DNA-templated transcription"/>
    <property type="evidence" value="ECO:0007669"/>
    <property type="project" value="UniProtKB-ARBA"/>
</dbReference>